<organism evidence="1">
    <name type="scientific">marine sediment metagenome</name>
    <dbReference type="NCBI Taxonomy" id="412755"/>
    <lineage>
        <taxon>unclassified sequences</taxon>
        <taxon>metagenomes</taxon>
        <taxon>ecological metagenomes</taxon>
    </lineage>
</organism>
<name>X1G736_9ZZZZ</name>
<evidence type="ECO:0000313" key="1">
    <source>
        <dbReference type="EMBL" id="GAH53042.1"/>
    </source>
</evidence>
<accession>X1G736</accession>
<dbReference type="AlphaFoldDB" id="X1G736"/>
<gene>
    <name evidence="1" type="ORF">S03H2_39991</name>
</gene>
<comment type="caution">
    <text evidence="1">The sequence shown here is derived from an EMBL/GenBank/DDBJ whole genome shotgun (WGS) entry which is preliminary data.</text>
</comment>
<sequence>MQIRKTYKDVNPELLYDEIRDFVQKQGAIIGEAKMETYSLPSNSSSFISRGTLTFKIHSEPGKAEKECLTVHIVGSAKGETKLMLDIDEKLFPQKKLSALQDDLDFIFGSYEIKHH</sequence>
<protein>
    <submittedName>
        <fullName evidence="1">Uncharacterized protein</fullName>
    </submittedName>
</protein>
<dbReference type="EMBL" id="BARU01024763">
    <property type="protein sequence ID" value="GAH53042.1"/>
    <property type="molecule type" value="Genomic_DNA"/>
</dbReference>
<proteinExistence type="predicted"/>
<reference evidence="1" key="1">
    <citation type="journal article" date="2014" name="Front. Microbiol.">
        <title>High frequency of phylogenetically diverse reductive dehalogenase-homologous genes in deep subseafloor sedimentary metagenomes.</title>
        <authorList>
            <person name="Kawai M."/>
            <person name="Futagami T."/>
            <person name="Toyoda A."/>
            <person name="Takaki Y."/>
            <person name="Nishi S."/>
            <person name="Hori S."/>
            <person name="Arai W."/>
            <person name="Tsubouchi T."/>
            <person name="Morono Y."/>
            <person name="Uchiyama I."/>
            <person name="Ito T."/>
            <person name="Fujiyama A."/>
            <person name="Inagaki F."/>
            <person name="Takami H."/>
        </authorList>
    </citation>
    <scope>NUCLEOTIDE SEQUENCE</scope>
    <source>
        <strain evidence="1">Expedition CK06-06</strain>
    </source>
</reference>